<organism evidence="3">
    <name type="scientific">uncultured alpha proteobacterium HF0130_06E21</name>
    <dbReference type="NCBI Taxonomy" id="710808"/>
    <lineage>
        <taxon>Bacteria</taxon>
        <taxon>Pseudomonadati</taxon>
        <taxon>Pseudomonadota</taxon>
        <taxon>Alphaproteobacteria</taxon>
        <taxon>environmental samples</taxon>
    </lineage>
</organism>
<dbReference type="PANTHER" id="PTHR42717:SF1">
    <property type="entry name" value="IMIDAZOLONEPROPIONASE AND RELATED AMIDOHYDROLASES"/>
    <property type="match status" value="1"/>
</dbReference>
<dbReference type="Gene3D" id="2.30.40.10">
    <property type="entry name" value="Urease, subunit C, domain 1"/>
    <property type="match status" value="1"/>
</dbReference>
<keyword evidence="3" id="KW-0378">Hydrolase</keyword>
<dbReference type="InterPro" id="IPR011059">
    <property type="entry name" value="Metal-dep_hydrolase_composite"/>
</dbReference>
<feature type="binding site" evidence="1">
    <location>
        <position position="68"/>
    </location>
    <ligand>
        <name>Zn(2+)</name>
        <dbReference type="ChEBI" id="CHEBI:29105"/>
        <label>1</label>
    </ligand>
</feature>
<dbReference type="EMBL" id="GU474868">
    <property type="protein sequence ID" value="ADI17547.1"/>
    <property type="molecule type" value="Genomic_DNA"/>
</dbReference>
<dbReference type="NCBIfam" id="NF006689">
    <property type="entry name" value="PRK09237.1"/>
    <property type="match status" value="1"/>
</dbReference>
<keyword evidence="1" id="KW-0479">Metal-binding</keyword>
<dbReference type="InterPro" id="IPR020043">
    <property type="entry name" value="Deacetylase_Atu3266-like"/>
</dbReference>
<reference evidence="3" key="1">
    <citation type="journal article" date="2011" name="Environ. Microbiol.">
        <title>Time-series analyses of Monterey Bay coastal microbial picoplankton using a 'genome proxy' microarray.</title>
        <authorList>
            <person name="Rich V.I."/>
            <person name="Pham V.D."/>
            <person name="Eppley J."/>
            <person name="Shi Y."/>
            <person name="DeLong E.F."/>
        </authorList>
    </citation>
    <scope>NUCLEOTIDE SEQUENCE</scope>
</reference>
<feature type="binding site" evidence="1">
    <location>
        <position position="234"/>
    </location>
    <ligand>
        <name>Zn(2+)</name>
        <dbReference type="ChEBI" id="CHEBI:29105"/>
        <label>2</label>
    </ligand>
</feature>
<dbReference type="SUPFAM" id="SSF51556">
    <property type="entry name" value="Metallo-dependent hydrolases"/>
    <property type="match status" value="1"/>
</dbReference>
<evidence type="ECO:0000313" key="3">
    <source>
        <dbReference type="EMBL" id="ADI17547.1"/>
    </source>
</evidence>
<sequence>MTESAVPYDLILKGGRVIDPATSTDGILDVAVSGGKIAAVGDALLGAAETIDVAGKLVLPGMIDTHAHVFQYVSGRFGLEPDMAGVRSGVTTLVDQGGPSCMTFPAFRNFIAEPSASRVLAFISIYVVGGLEGHYYPHLYGPGGVDVAATVRAGRENADLVRGIKAHAEIGGFERWGIEVMKLAAEAGRELTLPVYIHFGQLWPRPDKPSVVVDVDAILPDVVEILQPGDILAHPFTRHPGGFVDSKGNVHPIVAEALAKGLKIDVGHGSHFSFDMAKQVLDAGILPHTLGADMHGYNTSILPPPGTPSEHPDDEMHLFAGRAQFSLAHAMTELLALGVALEDIVPMVTNHCADMLGMSGEIGTLAVGSKADVSILEAQTGAFTLVDNSGTEVKTDTLLFPSFCLRAGIRYDADAPILPQPKLLAA</sequence>
<dbReference type="GO" id="GO:0046872">
    <property type="term" value="F:metal ion binding"/>
    <property type="evidence" value="ECO:0007669"/>
    <property type="project" value="UniProtKB-KW"/>
</dbReference>
<feature type="binding site" description="via carbamate group" evidence="1">
    <location>
        <position position="165"/>
    </location>
    <ligand>
        <name>Zn(2+)</name>
        <dbReference type="ChEBI" id="CHEBI:29105"/>
        <label>2</label>
    </ligand>
</feature>
<dbReference type="PANTHER" id="PTHR42717">
    <property type="entry name" value="DIHYDROOROTASE-RELATED"/>
    <property type="match status" value="1"/>
</dbReference>
<dbReference type="Gene3D" id="3.20.20.140">
    <property type="entry name" value="Metal-dependent hydrolases"/>
    <property type="match status" value="1"/>
</dbReference>
<feature type="modified residue" description="N6-carboxylysine" evidence="2">
    <location>
        <position position="165"/>
    </location>
</feature>
<evidence type="ECO:0000256" key="1">
    <source>
        <dbReference type="PIRSR" id="PIRSR039004-1"/>
    </source>
</evidence>
<dbReference type="GO" id="GO:0016810">
    <property type="term" value="F:hydrolase activity, acting on carbon-nitrogen (but not peptide) bonds"/>
    <property type="evidence" value="ECO:0007669"/>
    <property type="project" value="InterPro"/>
</dbReference>
<dbReference type="AlphaFoldDB" id="E0XT06"/>
<protein>
    <submittedName>
        <fullName evidence="3">Predicted amidohydrolase</fullName>
    </submittedName>
</protein>
<evidence type="ECO:0000256" key="2">
    <source>
        <dbReference type="PIRSR" id="PIRSR039004-2"/>
    </source>
</evidence>
<name>E0XT06_9PROT</name>
<dbReference type="InterPro" id="IPR032466">
    <property type="entry name" value="Metal_Hydrolase"/>
</dbReference>
<feature type="binding site" description="via carbamate group" evidence="1">
    <location>
        <position position="165"/>
    </location>
    <ligand>
        <name>Zn(2+)</name>
        <dbReference type="ChEBI" id="CHEBI:29105"/>
        <label>1</label>
    </ligand>
</feature>
<feature type="binding site" evidence="1">
    <location>
        <position position="198"/>
    </location>
    <ligand>
        <name>Zn(2+)</name>
        <dbReference type="ChEBI" id="CHEBI:29105"/>
        <label>2</label>
    </ligand>
</feature>
<dbReference type="GO" id="GO:0019213">
    <property type="term" value="F:deacetylase activity"/>
    <property type="evidence" value="ECO:0007669"/>
    <property type="project" value="InterPro"/>
</dbReference>
<keyword evidence="1" id="KW-0862">Zinc</keyword>
<feature type="binding site" evidence="1">
    <location>
        <position position="66"/>
    </location>
    <ligand>
        <name>Zn(2+)</name>
        <dbReference type="ChEBI" id="CHEBI:29105"/>
        <label>1</label>
    </ligand>
</feature>
<dbReference type="SUPFAM" id="SSF51338">
    <property type="entry name" value="Composite domain of metallo-dependent hydrolases"/>
    <property type="match status" value="1"/>
</dbReference>
<proteinExistence type="predicted"/>
<dbReference type="PIRSF" id="PIRSF039004">
    <property type="entry name" value="ADE_EF_0837"/>
    <property type="match status" value="1"/>
</dbReference>
<accession>E0XT06</accession>
<feature type="binding site" evidence="1">
    <location>
        <position position="293"/>
    </location>
    <ligand>
        <name>Zn(2+)</name>
        <dbReference type="ChEBI" id="CHEBI:29105"/>
        <label>1</label>
    </ligand>
</feature>